<dbReference type="Proteomes" id="UP001056120">
    <property type="component" value="Linkage Group LG21"/>
</dbReference>
<evidence type="ECO:0000313" key="2">
    <source>
        <dbReference type="Proteomes" id="UP001056120"/>
    </source>
</evidence>
<protein>
    <submittedName>
        <fullName evidence="1">Uncharacterized protein</fullName>
    </submittedName>
</protein>
<comment type="caution">
    <text evidence="1">The sequence shown here is derived from an EMBL/GenBank/DDBJ whole genome shotgun (WGS) entry which is preliminary data.</text>
</comment>
<dbReference type="EMBL" id="CM042038">
    <property type="protein sequence ID" value="KAI3732634.1"/>
    <property type="molecule type" value="Genomic_DNA"/>
</dbReference>
<proteinExistence type="predicted"/>
<reference evidence="1 2" key="2">
    <citation type="journal article" date="2022" name="Mol. Ecol. Resour.">
        <title>The genomes of chicory, endive, great burdock and yacon provide insights into Asteraceae paleo-polyploidization history and plant inulin production.</title>
        <authorList>
            <person name="Fan W."/>
            <person name="Wang S."/>
            <person name="Wang H."/>
            <person name="Wang A."/>
            <person name="Jiang F."/>
            <person name="Liu H."/>
            <person name="Zhao H."/>
            <person name="Xu D."/>
            <person name="Zhang Y."/>
        </authorList>
    </citation>
    <scope>NUCLEOTIDE SEQUENCE [LARGE SCALE GENOMIC DNA]</scope>
    <source>
        <strain evidence="2">cv. Yunnan</strain>
        <tissue evidence="1">Leaves</tissue>
    </source>
</reference>
<keyword evidence="2" id="KW-1185">Reference proteome</keyword>
<accession>A0ACB9CEE7</accession>
<organism evidence="1 2">
    <name type="scientific">Smallanthus sonchifolius</name>
    <dbReference type="NCBI Taxonomy" id="185202"/>
    <lineage>
        <taxon>Eukaryota</taxon>
        <taxon>Viridiplantae</taxon>
        <taxon>Streptophyta</taxon>
        <taxon>Embryophyta</taxon>
        <taxon>Tracheophyta</taxon>
        <taxon>Spermatophyta</taxon>
        <taxon>Magnoliopsida</taxon>
        <taxon>eudicotyledons</taxon>
        <taxon>Gunneridae</taxon>
        <taxon>Pentapetalae</taxon>
        <taxon>asterids</taxon>
        <taxon>campanulids</taxon>
        <taxon>Asterales</taxon>
        <taxon>Asteraceae</taxon>
        <taxon>Asteroideae</taxon>
        <taxon>Heliantheae alliance</taxon>
        <taxon>Millerieae</taxon>
        <taxon>Smallanthus</taxon>
    </lineage>
</organism>
<gene>
    <name evidence="1" type="ORF">L1987_63841</name>
</gene>
<evidence type="ECO:0000313" key="1">
    <source>
        <dbReference type="EMBL" id="KAI3732634.1"/>
    </source>
</evidence>
<sequence length="553" mass="61706">MIDFLCRSKIHHALTVNPTIYIPYMEDFWNTTVYSTEQGIPQIKSKVDGKDIIISEATLRKHLQLQDEGAAISYSKEEYMRTFVSIGYTGNQNEYTIEKALMGPPWKYLCHTLLQCISQKRSGWHQVSSTLASAVHGMITDQGFNFAHLIFEDLSKPSRIYIMLGHKNNIFQTMRIVSKKFSGVNVPLLSTMVNIQSTQCNSSAIPADTDPTPSTSHPEQQAASIARTPVQTTKDTLVQKSLTPLLDVIVQLEQRALVATTSTRNRSKKTPLLVSKAQSQPQSPHSESQNSEAPCQDDMPSPTTTISEVLIDLAADAPNPSSSPKKVHSGGSDRVNVERAVTTSVKMFPLKHSSMRGIPRRQENQGDGDAEARPKAPSCSKYSTTMDENRLKLHNLELTARVAMLEVEVSKLRHQVSMHESHQCPSMTTPSLISVGTQTDHTLCTDATKKGEDWKLVVRAVDEVLQDETPYEDTHPSFSILPEAAAIISRNLYLTRCVNTSSDLLAELAISRFYDLMEDNIPWFERLLKEANRAAYPESSSIAEKDWIQEDLT</sequence>
<reference evidence="2" key="1">
    <citation type="journal article" date="2022" name="Mol. Ecol. Resour.">
        <title>The genomes of chicory, endive, great burdock and yacon provide insights into Asteraceae palaeo-polyploidization history and plant inulin production.</title>
        <authorList>
            <person name="Fan W."/>
            <person name="Wang S."/>
            <person name="Wang H."/>
            <person name="Wang A."/>
            <person name="Jiang F."/>
            <person name="Liu H."/>
            <person name="Zhao H."/>
            <person name="Xu D."/>
            <person name="Zhang Y."/>
        </authorList>
    </citation>
    <scope>NUCLEOTIDE SEQUENCE [LARGE SCALE GENOMIC DNA]</scope>
    <source>
        <strain evidence="2">cv. Yunnan</strain>
    </source>
</reference>
<name>A0ACB9CEE7_9ASTR</name>